<dbReference type="SUPFAM" id="SSF46626">
    <property type="entry name" value="Cytochrome c"/>
    <property type="match status" value="1"/>
</dbReference>
<protein>
    <submittedName>
        <fullName evidence="6">DUF1588 domain-containing protein</fullName>
    </submittedName>
</protein>
<accession>A0A9E8HRQ9</accession>
<dbReference type="PROSITE" id="PS51007">
    <property type="entry name" value="CYTC"/>
    <property type="match status" value="1"/>
</dbReference>
<dbReference type="InterPro" id="IPR013042">
    <property type="entry name" value="DUF1592"/>
</dbReference>
<dbReference type="Gene3D" id="1.10.760.10">
    <property type="entry name" value="Cytochrome c-like domain"/>
    <property type="match status" value="1"/>
</dbReference>
<dbReference type="GO" id="GO:0020037">
    <property type="term" value="F:heme binding"/>
    <property type="evidence" value="ECO:0007669"/>
    <property type="project" value="InterPro"/>
</dbReference>
<dbReference type="GO" id="GO:0009055">
    <property type="term" value="F:electron transfer activity"/>
    <property type="evidence" value="ECO:0007669"/>
    <property type="project" value="InterPro"/>
</dbReference>
<gene>
    <name evidence="6" type="ORF">NNL22_01275</name>
</gene>
<dbReference type="EMBL" id="CP101527">
    <property type="protein sequence ID" value="UZW75266.1"/>
    <property type="molecule type" value="Genomic_DNA"/>
</dbReference>
<evidence type="ECO:0000259" key="5">
    <source>
        <dbReference type="PROSITE" id="PS51007"/>
    </source>
</evidence>
<evidence type="ECO:0000256" key="4">
    <source>
        <dbReference type="PROSITE-ProRule" id="PRU00433"/>
    </source>
</evidence>
<proteinExistence type="predicted"/>
<keyword evidence="3 4" id="KW-0408">Iron</keyword>
<evidence type="ECO:0000313" key="6">
    <source>
        <dbReference type="EMBL" id="UZW75266.1"/>
    </source>
</evidence>
<evidence type="ECO:0000256" key="1">
    <source>
        <dbReference type="ARBA" id="ARBA00022617"/>
    </source>
</evidence>
<dbReference type="Pfam" id="PF07631">
    <property type="entry name" value="PSD4"/>
    <property type="match status" value="1"/>
</dbReference>
<organism evidence="6 7">
    <name type="scientific">Alkalimarinus sediminis</name>
    <dbReference type="NCBI Taxonomy" id="1632866"/>
    <lineage>
        <taxon>Bacteria</taxon>
        <taxon>Pseudomonadati</taxon>
        <taxon>Pseudomonadota</taxon>
        <taxon>Gammaproteobacteria</taxon>
        <taxon>Alteromonadales</taxon>
        <taxon>Alteromonadaceae</taxon>
        <taxon>Alkalimarinus</taxon>
    </lineage>
</organism>
<dbReference type="KEGG" id="asem:NNL22_01275"/>
<dbReference type="AlphaFoldDB" id="A0A9E8HRQ9"/>
<keyword evidence="7" id="KW-1185">Reference proteome</keyword>
<dbReference type="InterPro" id="IPR009056">
    <property type="entry name" value="Cyt_c-like_dom"/>
</dbReference>
<keyword evidence="2 4" id="KW-0479">Metal-binding</keyword>
<dbReference type="InterPro" id="IPR036909">
    <property type="entry name" value="Cyt_c-like_dom_sf"/>
</dbReference>
<dbReference type="Pfam" id="PF07627">
    <property type="entry name" value="PSCyt3"/>
    <property type="match status" value="1"/>
</dbReference>
<evidence type="ECO:0000256" key="2">
    <source>
        <dbReference type="ARBA" id="ARBA00022723"/>
    </source>
</evidence>
<dbReference type="InterPro" id="IPR013039">
    <property type="entry name" value="DUF1588"/>
</dbReference>
<evidence type="ECO:0000256" key="3">
    <source>
        <dbReference type="ARBA" id="ARBA00023004"/>
    </source>
</evidence>
<dbReference type="GO" id="GO:0046872">
    <property type="term" value="F:metal ion binding"/>
    <property type="evidence" value="ECO:0007669"/>
    <property type="project" value="UniProtKB-KW"/>
</dbReference>
<dbReference type="PROSITE" id="PS51257">
    <property type="entry name" value="PROKAR_LIPOPROTEIN"/>
    <property type="match status" value="1"/>
</dbReference>
<name>A0A9E8HRQ9_9ALTE</name>
<reference evidence="6" key="1">
    <citation type="submission" date="2022-07" db="EMBL/GenBank/DDBJ databases">
        <title>Alkalimarinus sp. nov., isolated from gut of a Alitta virens.</title>
        <authorList>
            <person name="Yang A.I."/>
            <person name="Shin N.-R."/>
        </authorList>
    </citation>
    <scope>NUCLEOTIDE SEQUENCE</scope>
    <source>
        <strain evidence="6">FA028</strain>
    </source>
</reference>
<sequence length="774" mass="85330">MKGIASNVPKTINKTLLSWQQTIKLVVASFVLLGCGEYSGEEQSSSGMACATLSTASVQGTFSVEGQQLYSQQCASCHGGSGYGTASGTSLIGCATCGDIDTLTNRIATTMPIGGVESCGLDCSEKTAEYIMAAFNSGFNAQSTASSACSLEGVELESVSKTLYRTSLSLTGQLPSEKQLTEAESAGEAALSQAIDTYMTTDAFYDRLMEIFNDVLHQDKYLPGEDALNLLDSNDYPERRWHRDLGLNTSMAGHERELYDWLRNNTNDAVSQEALRLIAHVVKNGRPFTDILTADYALVNRYSAQAYGVQGQVAFSALDQPLDANYPEDPNDFREVRIPGIPHAGLLTSSMFLNRFPTTDTNLNRHRSRKVFEIFLDTDILAIQGNRPDEAIDLVSTTPTLDNPGCTGCHDVMDPVAASFQNWDERGRYRPSRLSSDGWPSDIQPRGFNGQVMPLSGNVDKSLQWLGKEIAKDPRFVKAMVKILYTGLTGDEPLAIPSESASSDEKSAYAAQRFHLGTIEKDFTDSNYNLKVAIKGILLSPYYRASAATGHSAGVVGSARLLTPEMLDRKIEAVLGYPWKYSWSSNTTHLSKEGGSFNQLYGGIDSDSVTKRIVQPNGLMSSTQHLIATEMTCNAATKDLFYSAAERRLFPLVTMDMAPMDENGLTDSASISAIKQNIAYLHWRLFGDRVDENSSEVNQTYDLFVDIWNRGQSLLEQDFYGNRGLRWGCSLRNHPETGDSLADELRITRDENYVIRSWMGVLTYMLSDYRFLYE</sequence>
<evidence type="ECO:0000313" key="7">
    <source>
        <dbReference type="Proteomes" id="UP001164472"/>
    </source>
</evidence>
<keyword evidence="1 4" id="KW-0349">Heme</keyword>
<feature type="domain" description="Cytochrome c" evidence="5">
    <location>
        <begin position="61"/>
        <end position="155"/>
    </location>
</feature>
<dbReference type="RefSeq" id="WP_251810894.1">
    <property type="nucleotide sequence ID" value="NZ_CP101527.1"/>
</dbReference>
<dbReference type="Proteomes" id="UP001164472">
    <property type="component" value="Chromosome"/>
</dbReference>